<dbReference type="PANTHER" id="PTHR47990">
    <property type="entry name" value="2-OXOGLUTARATE (2OG) AND FE(II)-DEPENDENT OXYGENASE SUPERFAMILY PROTEIN-RELATED"/>
    <property type="match status" value="1"/>
</dbReference>
<dbReference type="VEuPathDB" id="FungiDB:A1Q1_06593"/>
<comment type="similarity">
    <text evidence="1">Belongs to the iron/ascorbate-dependent oxidoreductase family.</text>
</comment>
<reference evidence="4 5" key="1">
    <citation type="journal article" date="2012" name="Eukaryot. Cell">
        <title>Draft genome sequence of CBS 2479, the standard type strain of Trichosporon asahii.</title>
        <authorList>
            <person name="Yang R.Y."/>
            <person name="Li H.T."/>
            <person name="Zhu H."/>
            <person name="Zhou G.P."/>
            <person name="Wang M."/>
            <person name="Wang L."/>
        </authorList>
    </citation>
    <scope>NUCLEOTIDE SEQUENCE [LARGE SCALE GENOMIC DNA]</scope>
    <source>
        <strain evidence="5">ATCC 90039 / CBS 2479 / JCM 2466 / KCTC 7840 / NCYC 2677 / UAMH 7654</strain>
    </source>
</reference>
<dbReference type="Pfam" id="PF03171">
    <property type="entry name" value="2OG-FeII_Oxy"/>
    <property type="match status" value="1"/>
</dbReference>
<protein>
    <submittedName>
        <fullName evidence="4">Isopenicillin N synthase</fullName>
    </submittedName>
</protein>
<dbReference type="PRINTS" id="PR00682">
    <property type="entry name" value="IPNSYNTHASE"/>
</dbReference>
<comment type="caution">
    <text evidence="4">The sequence shown here is derived from an EMBL/GenBank/DDBJ whole genome shotgun (WGS) entry which is preliminary data.</text>
</comment>
<organism evidence="4 5">
    <name type="scientific">Trichosporon asahii var. asahii (strain ATCC 90039 / CBS 2479 / JCM 2466 / KCTC 7840 / NBRC 103889/ NCYC 2677 / UAMH 7654)</name>
    <name type="common">Yeast</name>
    <dbReference type="NCBI Taxonomy" id="1186058"/>
    <lineage>
        <taxon>Eukaryota</taxon>
        <taxon>Fungi</taxon>
        <taxon>Dikarya</taxon>
        <taxon>Basidiomycota</taxon>
        <taxon>Agaricomycotina</taxon>
        <taxon>Tremellomycetes</taxon>
        <taxon>Trichosporonales</taxon>
        <taxon>Trichosporonaceae</taxon>
        <taxon>Trichosporon</taxon>
    </lineage>
</organism>
<dbReference type="AlphaFoldDB" id="J5SD59"/>
<keyword evidence="1" id="KW-0479">Metal-binding</keyword>
<dbReference type="Gene3D" id="2.60.120.330">
    <property type="entry name" value="B-lactam Antibiotic, Isopenicillin N Synthase, Chain"/>
    <property type="match status" value="1"/>
</dbReference>
<proteinExistence type="inferred from homology"/>
<evidence type="ECO:0000256" key="1">
    <source>
        <dbReference type="RuleBase" id="RU003682"/>
    </source>
</evidence>
<dbReference type="GO" id="GO:0016491">
    <property type="term" value="F:oxidoreductase activity"/>
    <property type="evidence" value="ECO:0007669"/>
    <property type="project" value="UniProtKB-KW"/>
</dbReference>
<keyword evidence="1" id="KW-0408">Iron</keyword>
<feature type="region of interest" description="Disordered" evidence="2">
    <location>
        <begin position="49"/>
        <end position="70"/>
    </location>
</feature>
<name>J5SD59_TRIAS</name>
<dbReference type="KEGG" id="tasa:A1Q1_06593"/>
<dbReference type="InterPro" id="IPR027443">
    <property type="entry name" value="IPNS-like_sf"/>
</dbReference>
<dbReference type="OrthoDB" id="288590at2759"/>
<dbReference type="Proteomes" id="UP000002748">
    <property type="component" value="Unassembled WGS sequence"/>
</dbReference>
<dbReference type="HOGENOM" id="CLU_665959_0_0_1"/>
<keyword evidence="1" id="KW-0560">Oxidoreductase</keyword>
<evidence type="ECO:0000256" key="2">
    <source>
        <dbReference type="SAM" id="MobiDB-lite"/>
    </source>
</evidence>
<dbReference type="GO" id="GO:0046872">
    <property type="term" value="F:metal ion binding"/>
    <property type="evidence" value="ECO:0007669"/>
    <property type="project" value="UniProtKB-KW"/>
</dbReference>
<dbReference type="PROSITE" id="PS51471">
    <property type="entry name" value="FE2OG_OXY"/>
    <property type="match status" value="1"/>
</dbReference>
<dbReference type="SUPFAM" id="SSF51197">
    <property type="entry name" value="Clavaminate synthase-like"/>
    <property type="match status" value="1"/>
</dbReference>
<accession>J5SD59</accession>
<evidence type="ECO:0000259" key="3">
    <source>
        <dbReference type="PROSITE" id="PS51471"/>
    </source>
</evidence>
<gene>
    <name evidence="4" type="ORF">A1Q1_06593</name>
</gene>
<dbReference type="InterPro" id="IPR044861">
    <property type="entry name" value="IPNS-like_FE2OG_OXY"/>
</dbReference>
<dbReference type="InterPro" id="IPR050231">
    <property type="entry name" value="Iron_ascorbate_oxido_reductase"/>
</dbReference>
<dbReference type="RefSeq" id="XP_014176218.1">
    <property type="nucleotide sequence ID" value="XM_014320743.1"/>
</dbReference>
<feature type="domain" description="Fe2OG dioxygenase" evidence="3">
    <location>
        <begin position="246"/>
        <end position="346"/>
    </location>
</feature>
<feature type="compositionally biased region" description="Basic residues" evidence="2">
    <location>
        <begin position="52"/>
        <end position="62"/>
    </location>
</feature>
<evidence type="ECO:0000313" key="5">
    <source>
        <dbReference type="Proteomes" id="UP000002748"/>
    </source>
</evidence>
<dbReference type="EMBL" id="ALBS01000339">
    <property type="protein sequence ID" value="EJT45061.1"/>
    <property type="molecule type" value="Genomic_DNA"/>
</dbReference>
<dbReference type="GeneID" id="25990105"/>
<evidence type="ECO:0000313" key="4">
    <source>
        <dbReference type="EMBL" id="EJT45061.1"/>
    </source>
</evidence>
<sequence length="413" mass="46635">MWASSRVLIYRLPERVTTDLHPHTFASYTFLSWLLTYDDRPKRCVAANTRPARPRATRHSGRVRAQAPRRDPQHRLLLPRRCAAWRSRGADTGKRARVLRPARGGEEADRDGQLVSTTMLGDRTPIARAVAVAGERISRTFELTRRPRFSGYTRPFGERTQGEANTREMLDIWPEVPALSSEELEGKPAYYRLPGPNQWPAAVPGLKGIVGEWQRVVGDAAHLLLRAWARSLGQEEDYFDRHFENPTTRMKIVRYPPTDRSENEPLGVGAHKDGGCVTLLWVQPGVGGLQVWRDGAWADVAPAPEDGFVCNIGEMVELATDGYLKATVHRVVPGEERISVPMFFNPGLEARLPKITLPEELKKEVDGERGERKVDTTHDDQIFETYGDNLLKSRLRSHPDVAQRWYADLLAAK</sequence>
<dbReference type="InterPro" id="IPR005123">
    <property type="entry name" value="Oxoglu/Fe-dep_dioxygenase_dom"/>
</dbReference>